<dbReference type="PROSITE" id="PS50878">
    <property type="entry name" value="RT_POL"/>
    <property type="match status" value="1"/>
</dbReference>
<reference evidence="2" key="1">
    <citation type="submission" date="2020-04" db="EMBL/GenBank/DDBJ databases">
        <authorList>
            <person name="Neveu A P."/>
        </authorList>
    </citation>
    <scope>NUCLEOTIDE SEQUENCE</scope>
    <source>
        <tissue evidence="2">Whole embryo</tissue>
    </source>
</reference>
<sequence length="503" mass="58216">MDWEYMYSVLNVFGFGQNLIKWIKCCYARPTSRIINNNFLSREIRIERGVRQGDPLSPTLFLLCIECLAAALRNDSYIGIRLNNRESKVSLLADDTLIFVRGEPSDFDKIFRVLNKFSEMSGCTINMQKSLAFYLGSKRLSNQKPYADKGLSWPHESFRYLGIEIPINDPKQLFSLNFGNVIDKISTILNIWSSRGLTLLGRICILKTLIIPMLIYKVSVLPITLPSAFLRKLKTKMFQFVWGSKWERVKRKTLIANLEQGGANMLDVDTYIMALNLKWGSKYFDENYSAPWKHLETSVITKMELECWFRGNLPTTSKQCSQIIPLRTVRKTITDCRQLMQIMESTKPFSRSLWVSKTVALKSRTFYLKSLVNAGILDHSNLLDNAGEYLSYDKLATKFNFTPNNHEFKNFIKMIAALPPNWDRTNDDSGEKPSLVNLCNEFFETFDSPKAVYTKLKQYTTVLPEKQKQSWERDLGLASNTTHWEKLYETNYNSTMETKLRSL</sequence>
<dbReference type="EMBL" id="LR788677">
    <property type="protein sequence ID" value="CAB3264539.1"/>
    <property type="molecule type" value="mRNA"/>
</dbReference>
<protein>
    <submittedName>
        <fullName evidence="2">Pol-like protein</fullName>
    </submittedName>
</protein>
<gene>
    <name evidence="2" type="primary">Nynrin-011</name>
</gene>
<dbReference type="SUPFAM" id="SSF56672">
    <property type="entry name" value="DNA/RNA polymerases"/>
    <property type="match status" value="1"/>
</dbReference>
<dbReference type="AlphaFoldDB" id="A0A6F9DN32"/>
<dbReference type="InterPro" id="IPR043502">
    <property type="entry name" value="DNA/RNA_pol_sf"/>
</dbReference>
<evidence type="ECO:0000313" key="2">
    <source>
        <dbReference type="EMBL" id="CAB3264539.1"/>
    </source>
</evidence>
<proteinExistence type="evidence at transcript level"/>
<evidence type="ECO:0000259" key="1">
    <source>
        <dbReference type="PROSITE" id="PS50878"/>
    </source>
</evidence>
<organism evidence="2">
    <name type="scientific">Phallusia mammillata</name>
    <dbReference type="NCBI Taxonomy" id="59560"/>
    <lineage>
        <taxon>Eukaryota</taxon>
        <taxon>Metazoa</taxon>
        <taxon>Chordata</taxon>
        <taxon>Tunicata</taxon>
        <taxon>Ascidiacea</taxon>
        <taxon>Phlebobranchia</taxon>
        <taxon>Ascidiidae</taxon>
        <taxon>Phallusia</taxon>
    </lineage>
</organism>
<feature type="domain" description="Reverse transcriptase" evidence="1">
    <location>
        <begin position="1"/>
        <end position="165"/>
    </location>
</feature>
<dbReference type="PANTHER" id="PTHR31635:SF196">
    <property type="entry name" value="REVERSE TRANSCRIPTASE DOMAIN-CONTAINING PROTEIN-RELATED"/>
    <property type="match status" value="1"/>
</dbReference>
<dbReference type="InterPro" id="IPR000477">
    <property type="entry name" value="RT_dom"/>
</dbReference>
<name>A0A6F9DN32_9ASCI</name>
<dbReference type="PANTHER" id="PTHR31635">
    <property type="entry name" value="REVERSE TRANSCRIPTASE DOMAIN-CONTAINING PROTEIN-RELATED"/>
    <property type="match status" value="1"/>
</dbReference>
<dbReference type="Pfam" id="PF00078">
    <property type="entry name" value="RVT_1"/>
    <property type="match status" value="1"/>
</dbReference>
<accession>A0A6F9DN32</accession>